<evidence type="ECO:0000259" key="6">
    <source>
        <dbReference type="PROSITE" id="PS51898"/>
    </source>
</evidence>
<dbReference type="Gene3D" id="1.10.150.130">
    <property type="match status" value="1"/>
</dbReference>
<keyword evidence="3 5" id="KW-0238">DNA-binding</keyword>
<dbReference type="HOGENOM" id="CLU_027562_17_7_5"/>
<dbReference type="InterPro" id="IPR002104">
    <property type="entry name" value="Integrase_catalytic"/>
</dbReference>
<gene>
    <name evidence="8" type="ORF">OA238_c24750</name>
</gene>
<dbReference type="KEGG" id="oar:OA238_c24750"/>
<dbReference type="eggNOG" id="COG0582">
    <property type="taxonomic scope" value="Bacteria"/>
</dbReference>
<evidence type="ECO:0000259" key="7">
    <source>
        <dbReference type="PROSITE" id="PS51900"/>
    </source>
</evidence>
<dbReference type="GO" id="GO:0006310">
    <property type="term" value="P:DNA recombination"/>
    <property type="evidence" value="ECO:0007669"/>
    <property type="project" value="UniProtKB-KW"/>
</dbReference>
<dbReference type="InterPro" id="IPR050808">
    <property type="entry name" value="Phage_Integrase"/>
</dbReference>
<evidence type="ECO:0000256" key="1">
    <source>
        <dbReference type="ARBA" id="ARBA00008857"/>
    </source>
</evidence>
<dbReference type="Pfam" id="PF13356">
    <property type="entry name" value="Arm-DNA-bind_3"/>
    <property type="match status" value="1"/>
</dbReference>
<evidence type="ECO:0000256" key="2">
    <source>
        <dbReference type="ARBA" id="ARBA00022908"/>
    </source>
</evidence>
<dbReference type="EMBL" id="CP003742">
    <property type="protein sequence ID" value="AGI72529.1"/>
    <property type="molecule type" value="Genomic_DNA"/>
</dbReference>
<dbReference type="InterPro" id="IPR013762">
    <property type="entry name" value="Integrase-like_cat_sf"/>
</dbReference>
<dbReference type="OrthoDB" id="6388170at2"/>
<dbReference type="AlphaFoldDB" id="M9RIX9"/>
<evidence type="ECO:0000256" key="4">
    <source>
        <dbReference type="ARBA" id="ARBA00023172"/>
    </source>
</evidence>
<dbReference type="STRING" id="391616.OA238_c24750"/>
<accession>M9RIX9</accession>
<dbReference type="PROSITE" id="PS51900">
    <property type="entry name" value="CB"/>
    <property type="match status" value="1"/>
</dbReference>
<keyword evidence="2" id="KW-0229">DNA integration</keyword>
<dbReference type="InterPro" id="IPR011010">
    <property type="entry name" value="DNA_brk_join_enz"/>
</dbReference>
<evidence type="ECO:0000313" key="8">
    <source>
        <dbReference type="EMBL" id="AGI72529.1"/>
    </source>
</evidence>
<dbReference type="CDD" id="cd00796">
    <property type="entry name" value="INT_Rci_Hp1_C"/>
    <property type="match status" value="1"/>
</dbReference>
<dbReference type="RefSeq" id="WP_015495600.1">
    <property type="nucleotide sequence ID" value="NC_020908.1"/>
</dbReference>
<evidence type="ECO:0000256" key="3">
    <source>
        <dbReference type="ARBA" id="ARBA00023125"/>
    </source>
</evidence>
<dbReference type="Pfam" id="PF00589">
    <property type="entry name" value="Phage_integrase"/>
    <property type="match status" value="1"/>
</dbReference>
<proteinExistence type="inferred from homology"/>
<dbReference type="Gene3D" id="1.10.443.10">
    <property type="entry name" value="Intergrase catalytic core"/>
    <property type="match status" value="1"/>
</dbReference>
<organism evidence="8 9">
    <name type="scientific">Octadecabacter arcticus 238</name>
    <dbReference type="NCBI Taxonomy" id="391616"/>
    <lineage>
        <taxon>Bacteria</taxon>
        <taxon>Pseudomonadati</taxon>
        <taxon>Pseudomonadota</taxon>
        <taxon>Alphaproteobacteria</taxon>
        <taxon>Rhodobacterales</taxon>
        <taxon>Roseobacteraceae</taxon>
        <taxon>Octadecabacter</taxon>
    </lineage>
</organism>
<evidence type="ECO:0000313" key="9">
    <source>
        <dbReference type="Proteomes" id="UP000004688"/>
    </source>
</evidence>
<feature type="domain" description="Tyr recombinase" evidence="6">
    <location>
        <begin position="200"/>
        <end position="376"/>
    </location>
</feature>
<name>M9RIX9_9RHOB</name>
<sequence>MPKLRLSKTVVDKIASPQAETIFWDEALSGFGLRVKTNGTKSYVIQYRTRSSGRSRRKTLGQHGPLLSFNEAKKLATGLLSDVLRGGDPVADAVTARTAPSIADLAEQYYEIHALPKKRKKGAANDRSMLDRLVLPRLGKQKVLEVCHRDIQTFHNSLKATPYQANRVLSLLSKMFELSISWGMRGENPAKGVEKFHEEKRHRWLSSDELSRLGAALDRHRNQKAANAIRLQLLTGARIGEVLSAQWADFDLDRGVWVKPSHHTKQKRTEHLPLAKAAVALLEKVHEAQRSGSNFVFPGRSKIKPLVDLKKFWRSLIADADIVDYRIHDNRHTHASQLVSSGMSLAIVGRLLGHTNPMTTQRYAHIADEPLRAAAEVMASKMNHR</sequence>
<dbReference type="SUPFAM" id="SSF56349">
    <property type="entry name" value="DNA breaking-rejoining enzymes"/>
    <property type="match status" value="1"/>
</dbReference>
<dbReference type="PROSITE" id="PS51898">
    <property type="entry name" value="TYR_RECOMBINASE"/>
    <property type="match status" value="1"/>
</dbReference>
<protein>
    <submittedName>
        <fullName evidence="8">Integrase family protein</fullName>
    </submittedName>
</protein>
<dbReference type="InterPro" id="IPR010998">
    <property type="entry name" value="Integrase_recombinase_N"/>
</dbReference>
<dbReference type="Gene3D" id="3.30.160.390">
    <property type="entry name" value="Integrase, DNA-binding domain"/>
    <property type="match status" value="1"/>
</dbReference>
<dbReference type="InterPro" id="IPR044068">
    <property type="entry name" value="CB"/>
</dbReference>
<feature type="domain" description="Core-binding (CB)" evidence="7">
    <location>
        <begin position="100"/>
        <end position="180"/>
    </location>
</feature>
<dbReference type="PANTHER" id="PTHR30629:SF2">
    <property type="entry name" value="PROPHAGE INTEGRASE INTS-RELATED"/>
    <property type="match status" value="1"/>
</dbReference>
<dbReference type="InterPro" id="IPR038488">
    <property type="entry name" value="Integrase_DNA-bd_sf"/>
</dbReference>
<reference evidence="8 9" key="1">
    <citation type="journal article" date="2013" name="PLoS ONE">
        <title>Poles Apart: Arctic and Antarctic Octadecabacter strains Share High Genome Plasticity and a New Type of Xanthorhodopsin.</title>
        <authorList>
            <person name="Vollmers J."/>
            <person name="Voget S."/>
            <person name="Dietrich S."/>
            <person name="Gollnow K."/>
            <person name="Smits M."/>
            <person name="Meyer K."/>
            <person name="Brinkhoff T."/>
            <person name="Simon M."/>
            <person name="Daniel R."/>
        </authorList>
    </citation>
    <scope>NUCLEOTIDE SEQUENCE [LARGE SCALE GENOMIC DNA]</scope>
    <source>
        <strain evidence="8 9">238</strain>
    </source>
</reference>
<comment type="similarity">
    <text evidence="1">Belongs to the 'phage' integrase family.</text>
</comment>
<dbReference type="GO" id="GO:0003677">
    <property type="term" value="F:DNA binding"/>
    <property type="evidence" value="ECO:0007669"/>
    <property type="project" value="UniProtKB-UniRule"/>
</dbReference>
<dbReference type="InterPro" id="IPR025166">
    <property type="entry name" value="Integrase_DNA_bind_dom"/>
</dbReference>
<dbReference type="PANTHER" id="PTHR30629">
    <property type="entry name" value="PROPHAGE INTEGRASE"/>
    <property type="match status" value="1"/>
</dbReference>
<dbReference type="GO" id="GO:0015074">
    <property type="term" value="P:DNA integration"/>
    <property type="evidence" value="ECO:0007669"/>
    <property type="project" value="UniProtKB-KW"/>
</dbReference>
<keyword evidence="9" id="KW-1185">Reference proteome</keyword>
<keyword evidence="4" id="KW-0233">DNA recombination</keyword>
<evidence type="ECO:0000256" key="5">
    <source>
        <dbReference type="PROSITE-ProRule" id="PRU01248"/>
    </source>
</evidence>
<dbReference type="Proteomes" id="UP000004688">
    <property type="component" value="Chromosome"/>
</dbReference>